<sequence>MQSALYVNSRFLTQPLSGVQRFATEITSAIGRVWSANDVSRPILLTPAAALIADGPGDLERQFVGRRQGQIWEQIDLPRRARDGVLLNLGNTAPIMGRRQLVVLHDAGIFSQPDAYSWRFRLWYRVLHNLLLRTRSRLVTVSEFSRGELARHLGVVAERFAVIPEGADHISRLAADHAVLARHGLATGRYVLVVGNLAPHKNLASLGVLARMLAARDIALVITGALNRSVFNGQDGITLPAPAHYIGRVSDTELCALYQNAACFVFPSRYEGFGLPAVEAMACGCPVVASSIPALREVCADAALYAHPDDPVAIASTVARVIDTPGLAQDMRMKGMARAAGFTWDKAARALLDLVHDREAA</sequence>
<name>A9HNF6_GLUDA</name>
<accession>A9HNF6</accession>
<dbReference type="CAZy" id="GT4">
    <property type="family name" value="Glycosyltransferase Family 4"/>
</dbReference>
<dbReference type="HOGENOM" id="CLU_009583_27_2_5"/>
<dbReference type="STRING" id="272568.GDI2494"/>
<evidence type="ECO:0000256" key="1">
    <source>
        <dbReference type="ARBA" id="ARBA00022679"/>
    </source>
</evidence>
<dbReference type="OrthoDB" id="9801609at2"/>
<protein>
    <submittedName>
        <fullName evidence="3">Putative glycosyl transferase</fullName>
    </submittedName>
</protein>
<dbReference type="AlphaFoldDB" id="A9HNF6"/>
<dbReference type="SUPFAM" id="SSF53756">
    <property type="entry name" value="UDP-Glycosyltransferase/glycogen phosphorylase"/>
    <property type="match status" value="1"/>
</dbReference>
<keyword evidence="1 3" id="KW-0808">Transferase</keyword>
<dbReference type="PANTHER" id="PTHR46401">
    <property type="entry name" value="GLYCOSYLTRANSFERASE WBBK-RELATED"/>
    <property type="match status" value="1"/>
</dbReference>
<evidence type="ECO:0000259" key="2">
    <source>
        <dbReference type="Pfam" id="PF00534"/>
    </source>
</evidence>
<dbReference type="KEGG" id="gdi:GDI2494"/>
<dbReference type="InterPro" id="IPR001296">
    <property type="entry name" value="Glyco_trans_1"/>
</dbReference>
<gene>
    <name evidence="3" type="ordered locus">GDI2494</name>
</gene>
<keyword evidence="4" id="KW-1185">Reference proteome</keyword>
<dbReference type="Gene3D" id="3.40.50.2000">
    <property type="entry name" value="Glycogen Phosphorylase B"/>
    <property type="match status" value="2"/>
</dbReference>
<proteinExistence type="predicted"/>
<dbReference type="Proteomes" id="UP000001176">
    <property type="component" value="Chromosome"/>
</dbReference>
<dbReference type="RefSeq" id="WP_012226503.1">
    <property type="nucleotide sequence ID" value="NC_010125.1"/>
</dbReference>
<dbReference type="CDD" id="cd03809">
    <property type="entry name" value="GT4_MtfB-like"/>
    <property type="match status" value="1"/>
</dbReference>
<evidence type="ECO:0000313" key="4">
    <source>
        <dbReference type="Proteomes" id="UP000001176"/>
    </source>
</evidence>
<organism evidence="3 4">
    <name type="scientific">Gluconacetobacter diazotrophicus (strain ATCC 49037 / DSM 5601 / CCUG 37298 / CIP 103539 / LMG 7603 / PAl5)</name>
    <dbReference type="NCBI Taxonomy" id="272568"/>
    <lineage>
        <taxon>Bacteria</taxon>
        <taxon>Pseudomonadati</taxon>
        <taxon>Pseudomonadota</taxon>
        <taxon>Alphaproteobacteria</taxon>
        <taxon>Acetobacterales</taxon>
        <taxon>Acetobacteraceae</taxon>
        <taxon>Gluconacetobacter</taxon>
    </lineage>
</organism>
<dbReference type="Pfam" id="PF00534">
    <property type="entry name" value="Glycos_transf_1"/>
    <property type="match status" value="1"/>
</dbReference>
<feature type="domain" description="Glycosyl transferase family 1" evidence="2">
    <location>
        <begin position="188"/>
        <end position="334"/>
    </location>
</feature>
<evidence type="ECO:0000313" key="3">
    <source>
        <dbReference type="EMBL" id="CAP56437.1"/>
    </source>
</evidence>
<dbReference type="eggNOG" id="COG0438">
    <property type="taxonomic scope" value="Bacteria"/>
</dbReference>
<dbReference type="EMBL" id="AM889285">
    <property type="protein sequence ID" value="CAP56437.1"/>
    <property type="molecule type" value="Genomic_DNA"/>
</dbReference>
<reference evidence="3 4" key="1">
    <citation type="journal article" date="2009" name="BMC Genomics">
        <title>Complete genome sequence of the sugarcane nitrogen-fixing endophyte Gluconacetobacter diazotrophicus Pal5.</title>
        <authorList>
            <person name="Bertalan M."/>
            <person name="Albano R."/>
            <person name="Padua V."/>
            <person name="Rouws L."/>
            <person name="Rojas C."/>
            <person name="Hemerly A."/>
            <person name="Teixeira K."/>
            <person name="Schwab S."/>
            <person name="Araujo J."/>
            <person name="Oliveira A."/>
            <person name="Franca L."/>
            <person name="Magalhaes V."/>
            <person name="Alqueres S."/>
            <person name="Cardoso A."/>
            <person name="Almeida W."/>
            <person name="Loureiro M.M."/>
            <person name="Nogueira E."/>
            <person name="Cidade D."/>
            <person name="Oliveira D."/>
            <person name="Simao T."/>
            <person name="Macedo J."/>
            <person name="Valadao A."/>
            <person name="Dreschsel M."/>
            <person name="Freitas F."/>
            <person name="Vidal M."/>
            <person name="Guedes H."/>
            <person name="Rodrigues E."/>
            <person name="Meneses C."/>
            <person name="Brioso P."/>
            <person name="Pozzer L."/>
            <person name="Figueiredo D."/>
            <person name="Montano H."/>
            <person name="Junior J."/>
            <person name="Filho G."/>
            <person name="Flores V."/>
            <person name="Ferreira B."/>
            <person name="Branco A."/>
            <person name="Gonzalez P."/>
            <person name="Guillobel H."/>
            <person name="Lemos M."/>
            <person name="Seibel L."/>
            <person name="Macedo J."/>
            <person name="Alves-Ferreira M."/>
            <person name="Sachetto-Martins G."/>
            <person name="Coelho A."/>
            <person name="Santos E."/>
            <person name="Amaral G."/>
            <person name="Neves A."/>
            <person name="Pacheco A.B."/>
            <person name="Carvalho D."/>
            <person name="Lery L."/>
            <person name="Bisch P."/>
            <person name="Rossle S.C."/>
            <person name="Urmenyi T."/>
            <person name="Kruger W.V."/>
            <person name="Martins O."/>
            <person name="Baldani J.I."/>
            <person name="Ferreira P.C."/>
        </authorList>
    </citation>
    <scope>NUCLEOTIDE SEQUENCE [LARGE SCALE GENOMIC DNA]</scope>
    <source>
        <strain evidence="4">ATCC 49037 / DSM 5601 / CCUG 37298 / CIP 103539 / LMG 7603 / PAl5</strain>
    </source>
</reference>
<dbReference type="GO" id="GO:0016757">
    <property type="term" value="F:glycosyltransferase activity"/>
    <property type="evidence" value="ECO:0007669"/>
    <property type="project" value="InterPro"/>
</dbReference>
<dbReference type="KEGG" id="gdj:Gdia_0738"/>
<dbReference type="GO" id="GO:0009103">
    <property type="term" value="P:lipopolysaccharide biosynthetic process"/>
    <property type="evidence" value="ECO:0007669"/>
    <property type="project" value="TreeGrafter"/>
</dbReference>
<dbReference type="PANTHER" id="PTHR46401:SF2">
    <property type="entry name" value="GLYCOSYLTRANSFERASE WBBK-RELATED"/>
    <property type="match status" value="1"/>
</dbReference>